<dbReference type="Gene3D" id="3.40.50.300">
    <property type="entry name" value="P-loop containing nucleotide triphosphate hydrolases"/>
    <property type="match status" value="1"/>
</dbReference>
<accession>A0ABM6FVC2</accession>
<name>A0ABM6FVC2_BORAN</name>
<dbReference type="SUPFAM" id="SSF52540">
    <property type="entry name" value="P-loop containing nucleoside triphosphate hydrolases"/>
    <property type="match status" value="1"/>
</dbReference>
<dbReference type="InterPro" id="IPR050238">
    <property type="entry name" value="DNA_Rep/Repair_Clamp_Loader"/>
</dbReference>
<evidence type="ECO:0000313" key="1">
    <source>
        <dbReference type="EMBL" id="APR65184.1"/>
    </source>
</evidence>
<dbReference type="RefSeq" id="WP_075550328.1">
    <property type="nucleotide sequence ID" value="NZ_CP013704.1"/>
</dbReference>
<evidence type="ECO:0000313" key="2">
    <source>
        <dbReference type="Proteomes" id="UP000185502"/>
    </source>
</evidence>
<dbReference type="PANTHER" id="PTHR11669">
    <property type="entry name" value="REPLICATION FACTOR C / DNA POLYMERASE III GAMMA-TAU SUBUNIT"/>
    <property type="match status" value="1"/>
</dbReference>
<gene>
    <name evidence="1" type="ORF">N187_03795</name>
</gene>
<evidence type="ECO:0008006" key="3">
    <source>
        <dbReference type="Google" id="ProtNLM"/>
    </source>
</evidence>
<organism evidence="1 2">
    <name type="scientific">Borrelia anserina Es</name>
    <dbReference type="NCBI Taxonomy" id="1365188"/>
    <lineage>
        <taxon>Bacteria</taxon>
        <taxon>Pseudomonadati</taxon>
        <taxon>Spirochaetota</taxon>
        <taxon>Spirochaetia</taxon>
        <taxon>Spirochaetales</taxon>
        <taxon>Borreliaceae</taxon>
        <taxon>Borrelia</taxon>
    </lineage>
</organism>
<dbReference type="Proteomes" id="UP000185502">
    <property type="component" value="Chromosome"/>
</dbReference>
<dbReference type="Pfam" id="PF13177">
    <property type="entry name" value="DNA_pol3_delta2"/>
    <property type="match status" value="1"/>
</dbReference>
<proteinExistence type="predicted"/>
<dbReference type="EMBL" id="CP013704">
    <property type="protein sequence ID" value="APR65184.1"/>
    <property type="molecule type" value="Genomic_DNA"/>
</dbReference>
<reference evidence="1" key="1">
    <citation type="submission" date="2015-12" db="EMBL/GenBank/DDBJ databases">
        <title>Chromosome of the avian spirochetosis agent Borrelia anserina Es.</title>
        <authorList>
            <person name="Elbir H."/>
            <person name="Sitlani P."/>
            <person name="Bergstroem S."/>
            <person name="Barbour A.G."/>
        </authorList>
    </citation>
    <scope>NUCLEOTIDE SEQUENCE [LARGE SCALE GENOMIC DNA]</scope>
    <source>
        <strain evidence="1">Es</strain>
    </source>
</reference>
<sequence>MKRLPEIAQEIINEYENERLPNAILFSGERFSSKKTTAIELAKRILNTKNITNPNLIILSSLNIVETKAYLNANSNEVTNEYLEYVKNIISTKYNFSSDKNLKKIETNINFINDLYYQNKYNKTTIKELIQRIEGIIKNISFNVTINDIRKIKSWALSEKDKIKVIYINEIENLNFNVYNALLKILEEPPLNIYFILATRNKNKIPKTILSRLRVYKFRKENRDFEITKFKAIFNKNDDLTTEEYFNSFYSEEHTKLKEEVKRILNIIKEKQSIFNLDTLNFLKDENIFKLFLQELTNQLRYEFLSQNLDTHTYIKRLEYLKHILKHNSYNQNKKLIIEDLMLNYED</sequence>
<protein>
    <recommendedName>
        <fullName evidence="3">DNA-directed DNA polymerase</fullName>
    </recommendedName>
</protein>
<dbReference type="PANTHER" id="PTHR11669:SF0">
    <property type="entry name" value="PROTEIN STICHEL-LIKE 2"/>
    <property type="match status" value="1"/>
</dbReference>
<dbReference type="InterPro" id="IPR027417">
    <property type="entry name" value="P-loop_NTPase"/>
</dbReference>
<keyword evidence="2" id="KW-1185">Reference proteome</keyword>